<accession>A0AAW1HH42</accession>
<evidence type="ECO:0000256" key="1">
    <source>
        <dbReference type="SAM" id="SignalP"/>
    </source>
</evidence>
<dbReference type="AlphaFoldDB" id="A0AAW1HH42"/>
<organism evidence="2 3">
    <name type="scientific">Saponaria officinalis</name>
    <name type="common">Common soapwort</name>
    <name type="synonym">Lychnis saponaria</name>
    <dbReference type="NCBI Taxonomy" id="3572"/>
    <lineage>
        <taxon>Eukaryota</taxon>
        <taxon>Viridiplantae</taxon>
        <taxon>Streptophyta</taxon>
        <taxon>Embryophyta</taxon>
        <taxon>Tracheophyta</taxon>
        <taxon>Spermatophyta</taxon>
        <taxon>Magnoliopsida</taxon>
        <taxon>eudicotyledons</taxon>
        <taxon>Gunneridae</taxon>
        <taxon>Pentapetalae</taxon>
        <taxon>Caryophyllales</taxon>
        <taxon>Caryophyllaceae</taxon>
        <taxon>Caryophylleae</taxon>
        <taxon>Saponaria</taxon>
    </lineage>
</organism>
<keyword evidence="1" id="KW-0732">Signal</keyword>
<dbReference type="Proteomes" id="UP001443914">
    <property type="component" value="Unassembled WGS sequence"/>
</dbReference>
<keyword evidence="3" id="KW-1185">Reference proteome</keyword>
<reference evidence="2" key="1">
    <citation type="submission" date="2024-03" db="EMBL/GenBank/DDBJ databases">
        <title>WGS assembly of Saponaria officinalis var. Norfolk2.</title>
        <authorList>
            <person name="Jenkins J."/>
            <person name="Shu S."/>
            <person name="Grimwood J."/>
            <person name="Barry K."/>
            <person name="Goodstein D."/>
            <person name="Schmutz J."/>
            <person name="Leebens-Mack J."/>
            <person name="Osbourn A."/>
        </authorList>
    </citation>
    <scope>NUCLEOTIDE SEQUENCE [LARGE SCALE GENOMIC DNA]</scope>
    <source>
        <strain evidence="2">JIC</strain>
    </source>
</reference>
<evidence type="ECO:0000313" key="2">
    <source>
        <dbReference type="EMBL" id="KAK9676067.1"/>
    </source>
</evidence>
<dbReference type="InterPro" id="IPR049306">
    <property type="entry name" value="GLV1-2"/>
</dbReference>
<dbReference type="Pfam" id="PF21529">
    <property type="entry name" value="GLV1-2"/>
    <property type="match status" value="1"/>
</dbReference>
<sequence length="128" mass="14664">MECGRQNKNRPNGHEHFYKGRGLLAFFFLLTHSVALHSGAVSSLASPPRKLMPVKQKALTTVTKTEIVPGKMMKEASVDGSLEAKKKQIKTETWKKWEEVKEASDLFTMDYRRVRKRQPIHNKSLPFP</sequence>
<feature type="chain" id="PRO_5043754930" evidence="1">
    <location>
        <begin position="36"/>
        <end position="128"/>
    </location>
</feature>
<name>A0AAW1HH42_SAPOF</name>
<evidence type="ECO:0000313" key="3">
    <source>
        <dbReference type="Proteomes" id="UP001443914"/>
    </source>
</evidence>
<gene>
    <name evidence="2" type="ORF">RND81_11G051400</name>
</gene>
<proteinExistence type="predicted"/>
<comment type="caution">
    <text evidence="2">The sequence shown here is derived from an EMBL/GenBank/DDBJ whole genome shotgun (WGS) entry which is preliminary data.</text>
</comment>
<feature type="signal peptide" evidence="1">
    <location>
        <begin position="1"/>
        <end position="35"/>
    </location>
</feature>
<protein>
    <submittedName>
        <fullName evidence="2">Uncharacterized protein</fullName>
    </submittedName>
</protein>
<dbReference type="EMBL" id="JBDFQZ010000011">
    <property type="protein sequence ID" value="KAK9676067.1"/>
    <property type="molecule type" value="Genomic_DNA"/>
</dbReference>